<dbReference type="Proteomes" id="UP000548326">
    <property type="component" value="Unassembled WGS sequence"/>
</dbReference>
<sequence>MSNLRLLSDEQNNRIRLFYKTGFPIGIIFMLAFGIPLTIVVAAFAGIIASVAMLLLIAGGIYLIVKKRSKKITHALQVYEYGTEEDIYFDSIELNYNYQVNGRPQQIINIRRGNELIQVKTFSSKVCDAFSLPSQKAYFYDRYPEIVLPSSIFYTTINDKQDPPQKTRSVSI</sequence>
<protein>
    <submittedName>
        <fullName evidence="2">Uncharacterized protein</fullName>
    </submittedName>
</protein>
<keyword evidence="1" id="KW-0472">Membrane</keyword>
<dbReference type="EMBL" id="JACHCA010000002">
    <property type="protein sequence ID" value="MBB6126909.1"/>
    <property type="molecule type" value="Genomic_DNA"/>
</dbReference>
<keyword evidence="1" id="KW-1133">Transmembrane helix</keyword>
<dbReference type="RefSeq" id="WP_183586037.1">
    <property type="nucleotide sequence ID" value="NZ_JACHCA010000002.1"/>
</dbReference>
<comment type="caution">
    <text evidence="2">The sequence shown here is derived from an EMBL/GenBank/DDBJ whole genome shotgun (WGS) entry which is preliminary data.</text>
</comment>
<dbReference type="AlphaFoldDB" id="A0A841J6U8"/>
<proteinExistence type="predicted"/>
<gene>
    <name evidence="2" type="ORF">HDF22_001014</name>
</gene>
<organism evidence="2 3">
    <name type="scientific">Mucilaginibacter lappiensis</name>
    <dbReference type="NCBI Taxonomy" id="354630"/>
    <lineage>
        <taxon>Bacteria</taxon>
        <taxon>Pseudomonadati</taxon>
        <taxon>Bacteroidota</taxon>
        <taxon>Sphingobacteriia</taxon>
        <taxon>Sphingobacteriales</taxon>
        <taxon>Sphingobacteriaceae</taxon>
        <taxon>Mucilaginibacter</taxon>
    </lineage>
</organism>
<feature type="transmembrane region" description="Helical" evidence="1">
    <location>
        <begin position="21"/>
        <end position="41"/>
    </location>
</feature>
<reference evidence="2 3" key="1">
    <citation type="submission" date="2020-08" db="EMBL/GenBank/DDBJ databases">
        <title>Genomic Encyclopedia of Type Strains, Phase IV (KMG-V): Genome sequencing to study the core and pangenomes of soil and plant-associated prokaryotes.</title>
        <authorList>
            <person name="Whitman W."/>
        </authorList>
    </citation>
    <scope>NUCLEOTIDE SEQUENCE [LARGE SCALE GENOMIC DNA]</scope>
    <source>
        <strain evidence="2 3">MP601</strain>
    </source>
</reference>
<evidence type="ECO:0000313" key="2">
    <source>
        <dbReference type="EMBL" id="MBB6126909.1"/>
    </source>
</evidence>
<keyword evidence="1" id="KW-0812">Transmembrane</keyword>
<feature type="transmembrane region" description="Helical" evidence="1">
    <location>
        <begin position="47"/>
        <end position="65"/>
    </location>
</feature>
<evidence type="ECO:0000256" key="1">
    <source>
        <dbReference type="SAM" id="Phobius"/>
    </source>
</evidence>
<evidence type="ECO:0000313" key="3">
    <source>
        <dbReference type="Proteomes" id="UP000548326"/>
    </source>
</evidence>
<accession>A0A841J6U8</accession>
<name>A0A841J6U8_9SPHI</name>